<sequence length="71" mass="8220">MMGYYGFGGGFWMMGILIIVVVFVILFFFKENKGLGRDISLNKSTPMEILKERYAKGEITKEEFDDIKKDL</sequence>
<accession>A0AAU9D577</accession>
<reference evidence="3 4" key="1">
    <citation type="submission" date="2022-11" db="EMBL/GenBank/DDBJ databases">
        <title>Haliovirga abyssi gen. nov., sp. nov., a mesophilic fermentative bacterium isolated from the Iheya North hydrothermal field and the proposal of Haliovirgaceae fam. nov.</title>
        <authorList>
            <person name="Miyazaki U."/>
            <person name="Tame A."/>
            <person name="Miyazaki J."/>
            <person name="Takai K."/>
            <person name="Sawayama S."/>
            <person name="Kitajima M."/>
            <person name="Okamoto A."/>
            <person name="Nakagawa S."/>
        </authorList>
    </citation>
    <scope>NUCLEOTIDE SEQUENCE [LARGE SCALE GENOMIC DNA]</scope>
    <source>
        <strain evidence="3 4">IC12</strain>
    </source>
</reference>
<proteinExistence type="predicted"/>
<keyword evidence="1" id="KW-0472">Membrane</keyword>
<dbReference type="InterPro" id="IPR018649">
    <property type="entry name" value="SHOCT"/>
</dbReference>
<keyword evidence="1" id="KW-0812">Transmembrane</keyword>
<evidence type="ECO:0000313" key="3">
    <source>
        <dbReference type="EMBL" id="BDU49713.1"/>
    </source>
</evidence>
<evidence type="ECO:0000256" key="1">
    <source>
        <dbReference type="SAM" id="Phobius"/>
    </source>
</evidence>
<keyword evidence="1" id="KW-1133">Transmembrane helix</keyword>
<dbReference type="EMBL" id="AP027059">
    <property type="protein sequence ID" value="BDU49713.1"/>
    <property type="molecule type" value="Genomic_DNA"/>
</dbReference>
<keyword evidence="4" id="KW-1185">Reference proteome</keyword>
<dbReference type="AlphaFoldDB" id="A0AAU9D577"/>
<name>A0AAU9D577_9FUSO</name>
<evidence type="ECO:0000313" key="4">
    <source>
        <dbReference type="Proteomes" id="UP001321582"/>
    </source>
</evidence>
<dbReference type="Proteomes" id="UP001321582">
    <property type="component" value="Chromosome"/>
</dbReference>
<organism evidence="3 4">
    <name type="scientific">Haliovirga abyssi</name>
    <dbReference type="NCBI Taxonomy" id="2996794"/>
    <lineage>
        <taxon>Bacteria</taxon>
        <taxon>Fusobacteriati</taxon>
        <taxon>Fusobacteriota</taxon>
        <taxon>Fusobacteriia</taxon>
        <taxon>Fusobacteriales</taxon>
        <taxon>Haliovirgaceae</taxon>
        <taxon>Haliovirga</taxon>
    </lineage>
</organism>
<feature type="transmembrane region" description="Helical" evidence="1">
    <location>
        <begin position="6"/>
        <end position="29"/>
    </location>
</feature>
<evidence type="ECO:0000259" key="2">
    <source>
        <dbReference type="Pfam" id="PF09851"/>
    </source>
</evidence>
<gene>
    <name evidence="3" type="ORF">HLVA_02820</name>
</gene>
<protein>
    <recommendedName>
        <fullName evidence="2">SHOCT domain-containing protein</fullName>
    </recommendedName>
</protein>
<feature type="domain" description="SHOCT" evidence="2">
    <location>
        <begin position="46"/>
        <end position="71"/>
    </location>
</feature>
<dbReference type="KEGG" id="haby:HLVA_02820"/>
<dbReference type="Pfam" id="PF09851">
    <property type="entry name" value="SHOCT"/>
    <property type="match status" value="1"/>
</dbReference>